<dbReference type="InterPro" id="IPR036397">
    <property type="entry name" value="RNaseH_sf"/>
</dbReference>
<dbReference type="InterPro" id="IPR012337">
    <property type="entry name" value="RNaseH-like_sf"/>
</dbReference>
<proteinExistence type="predicted"/>
<name>A0AAE1HZZ0_9NEOP</name>
<sequence>MTSKEKFDEAIQKQIKALKGSNSKLLTPEQYKRTIEEVKAAQAKKKKKTSMDYRRLEKYAVVEVDGVERLIEPMRAGETVMKFYVHTDELYDVCREVLLQTGHGGRNKMEAYTIAGKYANISQKVHQTFKNHCEQCLSTEPTQRRGVTVRPIVQKEMNARVQIDLIDMQTSPDGEFRFILVVQDHLTKFIHLRALPRKEALCVAQHVVEIFLVFGAPSVLQSDNGREFANRIINSLHEMWPDLKIVHGTPRHSQSQGSVERANRDIQDILIKWMRDNGTTHWAEGLKFVASLKNRRHHQGIGRSPYEALFGCPMKVGLGTSFPPELVSNLESEEDLEVGRLRMDL</sequence>
<keyword evidence="3" id="KW-1185">Reference proteome</keyword>
<dbReference type="InterPro" id="IPR050951">
    <property type="entry name" value="Retrovirus_Pol_polyprotein"/>
</dbReference>
<dbReference type="Proteomes" id="UP001219518">
    <property type="component" value="Unassembled WGS sequence"/>
</dbReference>
<accession>A0AAE1HZZ0</accession>
<dbReference type="Gene3D" id="3.30.420.10">
    <property type="entry name" value="Ribonuclease H-like superfamily/Ribonuclease H"/>
    <property type="match status" value="1"/>
</dbReference>
<protein>
    <submittedName>
        <fullName evidence="2">KRAB-A domain-containing protein 2</fullName>
    </submittedName>
</protein>
<gene>
    <name evidence="2" type="ORF">KUF71_019616</name>
</gene>
<dbReference type="SUPFAM" id="SSF53098">
    <property type="entry name" value="Ribonuclease H-like"/>
    <property type="match status" value="1"/>
</dbReference>
<evidence type="ECO:0000313" key="3">
    <source>
        <dbReference type="Proteomes" id="UP001219518"/>
    </source>
</evidence>
<dbReference type="GO" id="GO:0015074">
    <property type="term" value="P:DNA integration"/>
    <property type="evidence" value="ECO:0007669"/>
    <property type="project" value="InterPro"/>
</dbReference>
<dbReference type="InterPro" id="IPR001584">
    <property type="entry name" value="Integrase_cat-core"/>
</dbReference>
<dbReference type="GO" id="GO:0003676">
    <property type="term" value="F:nucleic acid binding"/>
    <property type="evidence" value="ECO:0007669"/>
    <property type="project" value="InterPro"/>
</dbReference>
<comment type="caution">
    <text evidence="2">The sequence shown here is derived from an EMBL/GenBank/DDBJ whole genome shotgun (WGS) entry which is preliminary data.</text>
</comment>
<dbReference type="EMBL" id="JAHWGI010001403">
    <property type="protein sequence ID" value="KAK3929775.1"/>
    <property type="molecule type" value="Genomic_DNA"/>
</dbReference>
<evidence type="ECO:0000259" key="1">
    <source>
        <dbReference type="PROSITE" id="PS50994"/>
    </source>
</evidence>
<dbReference type="PANTHER" id="PTHR37984:SF5">
    <property type="entry name" value="PROTEIN NYNRIN-LIKE"/>
    <property type="match status" value="1"/>
</dbReference>
<reference evidence="2" key="2">
    <citation type="journal article" date="2023" name="BMC Genomics">
        <title>Pest status, molecular evolution, and epigenetic factors derived from the genome assembly of Frankliniella fusca, a thysanopteran phytovirus vector.</title>
        <authorList>
            <person name="Catto M.A."/>
            <person name="Labadie P.E."/>
            <person name="Jacobson A.L."/>
            <person name="Kennedy G.G."/>
            <person name="Srinivasan R."/>
            <person name="Hunt B.G."/>
        </authorList>
    </citation>
    <scope>NUCLEOTIDE SEQUENCE</scope>
    <source>
        <strain evidence="2">PL_HMW_Pooled</strain>
    </source>
</reference>
<feature type="domain" description="Integrase catalytic" evidence="1">
    <location>
        <begin position="147"/>
        <end position="313"/>
    </location>
</feature>
<evidence type="ECO:0000313" key="2">
    <source>
        <dbReference type="EMBL" id="KAK3929775.1"/>
    </source>
</evidence>
<dbReference type="AlphaFoldDB" id="A0AAE1HZZ0"/>
<reference evidence="2" key="1">
    <citation type="submission" date="2021-07" db="EMBL/GenBank/DDBJ databases">
        <authorList>
            <person name="Catto M.A."/>
            <person name="Jacobson A."/>
            <person name="Kennedy G."/>
            <person name="Labadie P."/>
            <person name="Hunt B.G."/>
            <person name="Srinivasan R."/>
        </authorList>
    </citation>
    <scope>NUCLEOTIDE SEQUENCE</scope>
    <source>
        <strain evidence="2">PL_HMW_Pooled</strain>
        <tissue evidence="2">Head</tissue>
    </source>
</reference>
<dbReference type="PANTHER" id="PTHR37984">
    <property type="entry name" value="PROTEIN CBG26694"/>
    <property type="match status" value="1"/>
</dbReference>
<organism evidence="2 3">
    <name type="scientific">Frankliniella fusca</name>
    <dbReference type="NCBI Taxonomy" id="407009"/>
    <lineage>
        <taxon>Eukaryota</taxon>
        <taxon>Metazoa</taxon>
        <taxon>Ecdysozoa</taxon>
        <taxon>Arthropoda</taxon>
        <taxon>Hexapoda</taxon>
        <taxon>Insecta</taxon>
        <taxon>Pterygota</taxon>
        <taxon>Neoptera</taxon>
        <taxon>Paraneoptera</taxon>
        <taxon>Thysanoptera</taxon>
        <taxon>Terebrantia</taxon>
        <taxon>Thripoidea</taxon>
        <taxon>Thripidae</taxon>
        <taxon>Frankliniella</taxon>
    </lineage>
</organism>
<dbReference type="PROSITE" id="PS50994">
    <property type="entry name" value="INTEGRASE"/>
    <property type="match status" value="1"/>
</dbReference>